<dbReference type="InterPro" id="IPR003959">
    <property type="entry name" value="ATPase_AAA_core"/>
</dbReference>
<feature type="domain" description="ATPase AAA-type core" evidence="1">
    <location>
        <begin position="41"/>
        <end position="391"/>
    </location>
</feature>
<evidence type="ECO:0000259" key="1">
    <source>
        <dbReference type="Pfam" id="PF13304"/>
    </source>
</evidence>
<protein>
    <submittedName>
        <fullName evidence="2">Transporter</fullName>
    </submittedName>
</protein>
<reference evidence="2" key="1">
    <citation type="journal article" date="2012" name="PLoS ONE">
        <title>Gene sets for utilization of primary and secondary nutrition supplies in the distal gut of endangered iberian lynx.</title>
        <authorList>
            <person name="Alcaide M."/>
            <person name="Messina E."/>
            <person name="Richter M."/>
            <person name="Bargiela R."/>
            <person name="Peplies J."/>
            <person name="Huws S.A."/>
            <person name="Newbold C.J."/>
            <person name="Golyshin P.N."/>
            <person name="Simon M.A."/>
            <person name="Lopez G."/>
            <person name="Yakimov M.M."/>
            <person name="Ferrer M."/>
        </authorList>
    </citation>
    <scope>NUCLEOTIDE SEQUENCE</scope>
</reference>
<accession>J9H6B6</accession>
<comment type="caution">
    <text evidence="2">The sequence shown here is derived from an EMBL/GenBank/DDBJ whole genome shotgun (WGS) entry which is preliminary data.</text>
</comment>
<dbReference type="EMBL" id="AMCI01000358">
    <property type="protein sequence ID" value="EJX09595.1"/>
    <property type="molecule type" value="Genomic_DNA"/>
</dbReference>
<sequence>MLYRYIVSNFLSYKGQAELTMFPQATSEEERNKAGMQPSPIAVIMGANASGKSNLIKSIDFSRDVILGITQINSGRNLCYKLDEESVTSPTLFSYEIVLDGRLYQYGFAVQFNMNRIEQEWLVSMDDDQTLMERAYDETTGTYQFQFAEEGWTDSERQRMRVYEEDWQRAYTQLVLTDLVVRNTAESASWAIYREVFQWFKNLTVIFPDSHYNLLIGVTLDERKVNEMYKEYFELFDIRIENIHLNEVPLFLLNLPQPVASEVKKDLMAHRMSDNQSARVLINHNNHEYQLELNNAGELVAKEVQFRHLKADGKTTYDFAKYEESDGTQRLFDLIPALARLVAGKGVFVIDEIDNRLHSLLTRHLLATYLEKARDKQSQLICTTHEQSLMDATLLRPDEIWMVQRENEQTGSVLYPLSKYKVRFPENLEKNYLLGRYQGVPVFHT</sequence>
<dbReference type="Pfam" id="PF13304">
    <property type="entry name" value="AAA_21"/>
    <property type="match status" value="1"/>
</dbReference>
<dbReference type="SUPFAM" id="SSF52540">
    <property type="entry name" value="P-loop containing nucleoside triphosphate hydrolases"/>
    <property type="match status" value="1"/>
</dbReference>
<dbReference type="GO" id="GO:0005524">
    <property type="term" value="F:ATP binding"/>
    <property type="evidence" value="ECO:0007669"/>
    <property type="project" value="InterPro"/>
</dbReference>
<dbReference type="Gene3D" id="3.40.50.300">
    <property type="entry name" value="P-loop containing nucleotide triphosphate hydrolases"/>
    <property type="match status" value="1"/>
</dbReference>
<dbReference type="GO" id="GO:0016887">
    <property type="term" value="F:ATP hydrolysis activity"/>
    <property type="evidence" value="ECO:0007669"/>
    <property type="project" value="InterPro"/>
</dbReference>
<dbReference type="PANTHER" id="PTHR40396">
    <property type="entry name" value="ATPASE-LIKE PROTEIN"/>
    <property type="match status" value="1"/>
</dbReference>
<name>J9H6B6_9ZZZZ</name>
<proteinExistence type="predicted"/>
<gene>
    <name evidence="2" type="ORF">EVA_02295</name>
</gene>
<evidence type="ECO:0000313" key="2">
    <source>
        <dbReference type="EMBL" id="EJX09595.1"/>
    </source>
</evidence>
<dbReference type="PANTHER" id="PTHR40396:SF1">
    <property type="entry name" value="ATPASE AAA-TYPE CORE DOMAIN-CONTAINING PROTEIN"/>
    <property type="match status" value="1"/>
</dbReference>
<organism evidence="2">
    <name type="scientific">gut metagenome</name>
    <dbReference type="NCBI Taxonomy" id="749906"/>
    <lineage>
        <taxon>unclassified sequences</taxon>
        <taxon>metagenomes</taxon>
        <taxon>organismal metagenomes</taxon>
    </lineage>
</organism>
<dbReference type="InterPro" id="IPR027417">
    <property type="entry name" value="P-loop_NTPase"/>
</dbReference>
<dbReference type="AlphaFoldDB" id="J9H6B6"/>